<keyword evidence="2" id="KW-0732">Signal</keyword>
<evidence type="ECO:0000256" key="1">
    <source>
        <dbReference type="SAM" id="Phobius"/>
    </source>
</evidence>
<proteinExistence type="predicted"/>
<keyword evidence="1" id="KW-0812">Transmembrane</keyword>
<sequence>MRVLCCLTAVAVVCAVVAATVGHATADPGDAVPYRLREDCPAKHLTEENFEHVTQASGGMTSGNWLIFFVPSNDGATVDQHSDQTVHSIASFDAFVRLSPEVLSTYHVLPAFVVCDESPGVCARFSTADSPARLLILSARRMYPFPADHIRTVDDIELFVSAFRRMHSSAVPPPQPGMKMGGQLLLLLAGVIGIVVVRSVALQRMNGPLPPPASATHEKAA</sequence>
<evidence type="ECO:0000313" key="4">
    <source>
        <dbReference type="Proteomes" id="UP001430356"/>
    </source>
</evidence>
<feature type="transmembrane region" description="Helical" evidence="1">
    <location>
        <begin position="180"/>
        <end position="201"/>
    </location>
</feature>
<keyword evidence="1" id="KW-1133">Transmembrane helix</keyword>
<comment type="caution">
    <text evidence="3">The sequence shown here is derived from an EMBL/GenBank/DDBJ whole genome shotgun (WGS) entry which is preliminary data.</text>
</comment>
<keyword evidence="1" id="KW-0472">Membrane</keyword>
<name>A0AAW0ERJ5_9TRYP</name>
<gene>
    <name evidence="3" type="ORF">NESM_000469500</name>
</gene>
<evidence type="ECO:0000256" key="2">
    <source>
        <dbReference type="SAM" id="SignalP"/>
    </source>
</evidence>
<dbReference type="AlphaFoldDB" id="A0AAW0ERJ5"/>
<dbReference type="EMBL" id="JAECZO010000054">
    <property type="protein sequence ID" value="KAK7195423.1"/>
    <property type="molecule type" value="Genomic_DNA"/>
</dbReference>
<organism evidence="3 4">
    <name type="scientific">Novymonas esmeraldas</name>
    <dbReference type="NCBI Taxonomy" id="1808958"/>
    <lineage>
        <taxon>Eukaryota</taxon>
        <taxon>Discoba</taxon>
        <taxon>Euglenozoa</taxon>
        <taxon>Kinetoplastea</taxon>
        <taxon>Metakinetoplastina</taxon>
        <taxon>Trypanosomatida</taxon>
        <taxon>Trypanosomatidae</taxon>
        <taxon>Novymonas</taxon>
    </lineage>
</organism>
<dbReference type="Proteomes" id="UP001430356">
    <property type="component" value="Unassembled WGS sequence"/>
</dbReference>
<feature type="signal peptide" evidence="2">
    <location>
        <begin position="1"/>
        <end position="26"/>
    </location>
</feature>
<feature type="chain" id="PRO_5043810500" evidence="2">
    <location>
        <begin position="27"/>
        <end position="221"/>
    </location>
</feature>
<keyword evidence="4" id="KW-1185">Reference proteome</keyword>
<accession>A0AAW0ERJ5</accession>
<evidence type="ECO:0000313" key="3">
    <source>
        <dbReference type="EMBL" id="KAK7195423.1"/>
    </source>
</evidence>
<reference evidence="3 4" key="1">
    <citation type="journal article" date="2021" name="MBio">
        <title>A New Model Trypanosomatid, Novymonas esmeraldas: Genomic Perception of Its 'Candidatus Pandoraea novymonadis' Endosymbiont.</title>
        <authorList>
            <person name="Zakharova A."/>
            <person name="Saura A."/>
            <person name="Butenko A."/>
            <person name="Podesvova L."/>
            <person name="Warmusova S."/>
            <person name="Kostygov A.Y."/>
            <person name="Nenarokova A."/>
            <person name="Lukes J."/>
            <person name="Opperdoes F.R."/>
            <person name="Yurchenko V."/>
        </authorList>
    </citation>
    <scope>NUCLEOTIDE SEQUENCE [LARGE SCALE GENOMIC DNA]</scope>
    <source>
        <strain evidence="3 4">E262AT.01</strain>
    </source>
</reference>
<protein>
    <submittedName>
        <fullName evidence="3">Uncharacterized protein</fullName>
    </submittedName>
</protein>